<dbReference type="AlphaFoldDB" id="G4ZZR5"/>
<proteinExistence type="predicted"/>
<protein>
    <submittedName>
        <fullName evidence="2">Uncharacterized protein</fullName>
    </submittedName>
</protein>
<dbReference type="PANTHER" id="PTHR40866:SF1">
    <property type="entry name" value="BED-TYPE DOMAIN-CONTAINING PROTEIN"/>
    <property type="match status" value="1"/>
</dbReference>
<dbReference type="PANTHER" id="PTHR40866">
    <property type="entry name" value="BED-TYPE DOMAIN-CONTAINING PROTEIN"/>
    <property type="match status" value="1"/>
</dbReference>
<evidence type="ECO:0000256" key="1">
    <source>
        <dbReference type="SAM" id="MobiDB-lite"/>
    </source>
</evidence>
<reference evidence="2 3" key="1">
    <citation type="journal article" date="2006" name="Science">
        <title>Phytophthora genome sequences uncover evolutionary origins and mechanisms of pathogenesis.</title>
        <authorList>
            <person name="Tyler B.M."/>
            <person name="Tripathy S."/>
            <person name="Zhang X."/>
            <person name="Dehal P."/>
            <person name="Jiang R.H."/>
            <person name="Aerts A."/>
            <person name="Arredondo F.D."/>
            <person name="Baxter L."/>
            <person name="Bensasson D."/>
            <person name="Beynon J.L."/>
            <person name="Chapman J."/>
            <person name="Damasceno C.M."/>
            <person name="Dorrance A.E."/>
            <person name="Dou D."/>
            <person name="Dickerman A.W."/>
            <person name="Dubchak I.L."/>
            <person name="Garbelotto M."/>
            <person name="Gijzen M."/>
            <person name="Gordon S.G."/>
            <person name="Govers F."/>
            <person name="Grunwald N.J."/>
            <person name="Huang W."/>
            <person name="Ivors K.L."/>
            <person name="Jones R.W."/>
            <person name="Kamoun S."/>
            <person name="Krampis K."/>
            <person name="Lamour K.H."/>
            <person name="Lee M.K."/>
            <person name="McDonald W.H."/>
            <person name="Medina M."/>
            <person name="Meijer H.J."/>
            <person name="Nordberg E.K."/>
            <person name="Maclean D.J."/>
            <person name="Ospina-Giraldo M.D."/>
            <person name="Morris P.F."/>
            <person name="Phuntumart V."/>
            <person name="Putnam N.H."/>
            <person name="Rash S."/>
            <person name="Rose J.K."/>
            <person name="Sakihama Y."/>
            <person name="Salamov A.A."/>
            <person name="Savidor A."/>
            <person name="Scheuring C.F."/>
            <person name="Smith B.M."/>
            <person name="Sobral B.W."/>
            <person name="Terry A."/>
            <person name="Torto-Alalibo T.A."/>
            <person name="Win J."/>
            <person name="Xu Z."/>
            <person name="Zhang H."/>
            <person name="Grigoriev I.V."/>
            <person name="Rokhsar D.S."/>
            <person name="Boore J.L."/>
        </authorList>
    </citation>
    <scope>NUCLEOTIDE SEQUENCE [LARGE SCALE GENOMIC DNA]</scope>
    <source>
        <strain evidence="2 3">P6497</strain>
    </source>
</reference>
<organism evidence="2 3">
    <name type="scientific">Phytophthora sojae (strain P6497)</name>
    <name type="common">Soybean stem and root rot agent</name>
    <name type="synonym">Phytophthora megasperma f. sp. glycines</name>
    <dbReference type="NCBI Taxonomy" id="1094619"/>
    <lineage>
        <taxon>Eukaryota</taxon>
        <taxon>Sar</taxon>
        <taxon>Stramenopiles</taxon>
        <taxon>Oomycota</taxon>
        <taxon>Peronosporomycetes</taxon>
        <taxon>Peronosporales</taxon>
        <taxon>Peronosporaceae</taxon>
        <taxon>Phytophthora</taxon>
    </lineage>
</organism>
<dbReference type="OMA" id="SARWPFK"/>
<keyword evidence="3" id="KW-1185">Reference proteome</keyword>
<evidence type="ECO:0000313" key="2">
    <source>
        <dbReference type="EMBL" id="EGZ10411.1"/>
    </source>
</evidence>
<evidence type="ECO:0000313" key="3">
    <source>
        <dbReference type="Proteomes" id="UP000002640"/>
    </source>
</evidence>
<dbReference type="GeneID" id="20639218"/>
<dbReference type="InterPro" id="IPR012337">
    <property type="entry name" value="RNaseH-like_sf"/>
</dbReference>
<dbReference type="EMBL" id="JH159158">
    <property type="protein sequence ID" value="EGZ10411.1"/>
    <property type="molecule type" value="Genomic_DNA"/>
</dbReference>
<dbReference type="Proteomes" id="UP000002640">
    <property type="component" value="Unassembled WGS sequence"/>
</dbReference>
<name>G4ZZR5_PHYSP</name>
<dbReference type="RefSeq" id="XP_009533156.1">
    <property type="nucleotide sequence ID" value="XM_009534861.1"/>
</dbReference>
<feature type="region of interest" description="Disordered" evidence="1">
    <location>
        <begin position="405"/>
        <end position="424"/>
    </location>
</feature>
<sequence>MARAIRPPRPTYTNSQVLGFYFRPCRDENDEVILEYFRCRCGTVRKQTHRNGYSNLMQHIRREHPDYETVMLDATTAETGSLVNFVRHSALNLHGWMVWIVMCNLPLSFCESREARRYSSLDPISEETLRAGMDGVVVAVERSIASELPARFGIMLDGWAHASEHYIAVFACYEVNGCPKTTLLSMAPLLDALDDDLSAQGHLEFLATMLPRDYGVQMAQCRFLVADNCAVNRRLATLMSVPLVGCASHRLNLAVQADMASHEENLAAVQALMVKLRTLTQSAKLRLKTPLRPVIRQYTRWSSTFEMVRRHLQLLAFLDAKDDDLMDLLPPPAMNKRLRALYQELCDIVSARWPFKATTSTCWTFASVPRANIVHSPDFEAGCVRVLRGKAQRLTRAEKAALQPFEAARPDDAAASEEEEDPAASFVERLRKRRRLAQDRVKYEQLKSIPPTSNVVERFFSIARVTFGHQRHGLLPRTLETILFLRQNRSYWDATTVDNLS</sequence>
<accession>G4ZZR5</accession>
<dbReference type="InParanoid" id="G4ZZR5"/>
<dbReference type="KEGG" id="psoj:PHYSODRAFT_260754"/>
<dbReference type="SUPFAM" id="SSF53098">
    <property type="entry name" value="Ribonuclease H-like"/>
    <property type="match status" value="1"/>
</dbReference>
<gene>
    <name evidence="2" type="ORF">PHYSODRAFT_260754</name>
</gene>